<dbReference type="STRING" id="312017.I7M719"/>
<dbReference type="SMART" id="SM00356">
    <property type="entry name" value="ZnF_C3H1"/>
    <property type="match status" value="2"/>
</dbReference>
<evidence type="ECO:0000313" key="9">
    <source>
        <dbReference type="Proteomes" id="UP000009168"/>
    </source>
</evidence>
<dbReference type="RefSeq" id="XP_001007937.3">
    <property type="nucleotide sequence ID" value="XM_001007937.3"/>
</dbReference>
<feature type="domain" description="C3H1-type" evidence="7">
    <location>
        <begin position="218"/>
        <end position="245"/>
    </location>
</feature>
<accession>I7M719</accession>
<organism evidence="8 9">
    <name type="scientific">Tetrahymena thermophila (strain SB210)</name>
    <dbReference type="NCBI Taxonomy" id="312017"/>
    <lineage>
        <taxon>Eukaryota</taxon>
        <taxon>Sar</taxon>
        <taxon>Alveolata</taxon>
        <taxon>Ciliophora</taxon>
        <taxon>Intramacronucleata</taxon>
        <taxon>Oligohymenophorea</taxon>
        <taxon>Hymenostomatida</taxon>
        <taxon>Tetrahymenina</taxon>
        <taxon>Tetrahymenidae</taxon>
        <taxon>Tetrahymena</taxon>
    </lineage>
</organism>
<dbReference type="EMBL" id="GG662849">
    <property type="protein sequence ID" value="EAR87692.3"/>
    <property type="molecule type" value="Genomic_DNA"/>
</dbReference>
<keyword evidence="9" id="KW-1185">Reference proteome</keyword>
<evidence type="ECO:0000256" key="4">
    <source>
        <dbReference type="ARBA" id="ARBA00022833"/>
    </source>
</evidence>
<keyword evidence="3 5" id="KW-0863">Zinc-finger</keyword>
<feature type="region of interest" description="Disordered" evidence="6">
    <location>
        <begin position="85"/>
        <end position="109"/>
    </location>
</feature>
<dbReference type="AlphaFoldDB" id="I7M719"/>
<dbReference type="SUPFAM" id="SSF90229">
    <property type="entry name" value="CCCH zinc finger"/>
    <property type="match status" value="2"/>
</dbReference>
<protein>
    <submittedName>
        <fullName evidence="8">Zinc finger C-x8-C-x5-C-x3-H type protein</fullName>
    </submittedName>
</protein>
<dbReference type="OrthoDB" id="409924at2759"/>
<dbReference type="GeneID" id="7847001"/>
<dbReference type="KEGG" id="tet:TTHERM_00540120"/>
<dbReference type="FunFam" id="4.10.1000.10:FF:000001">
    <property type="entry name" value="zinc finger CCCH domain-containing protein 15-like"/>
    <property type="match status" value="1"/>
</dbReference>
<evidence type="ECO:0000256" key="6">
    <source>
        <dbReference type="SAM" id="MobiDB-lite"/>
    </source>
</evidence>
<feature type="zinc finger region" description="C3H1-type" evidence="5">
    <location>
        <begin position="218"/>
        <end position="245"/>
    </location>
</feature>
<name>I7M719_TETTS</name>
<reference evidence="9" key="1">
    <citation type="journal article" date="2006" name="PLoS Biol.">
        <title>Macronuclear genome sequence of the ciliate Tetrahymena thermophila, a model eukaryote.</title>
        <authorList>
            <person name="Eisen J.A."/>
            <person name="Coyne R.S."/>
            <person name="Wu M."/>
            <person name="Wu D."/>
            <person name="Thiagarajan M."/>
            <person name="Wortman J.R."/>
            <person name="Badger J.H."/>
            <person name="Ren Q."/>
            <person name="Amedeo P."/>
            <person name="Jones K.M."/>
            <person name="Tallon L.J."/>
            <person name="Delcher A.L."/>
            <person name="Salzberg S.L."/>
            <person name="Silva J.C."/>
            <person name="Haas B.J."/>
            <person name="Majoros W.H."/>
            <person name="Farzad M."/>
            <person name="Carlton J.M."/>
            <person name="Smith R.K. Jr."/>
            <person name="Garg J."/>
            <person name="Pearlman R.E."/>
            <person name="Karrer K.M."/>
            <person name="Sun L."/>
            <person name="Manning G."/>
            <person name="Elde N.C."/>
            <person name="Turkewitz A.P."/>
            <person name="Asai D.J."/>
            <person name="Wilkes D.E."/>
            <person name="Wang Y."/>
            <person name="Cai H."/>
            <person name="Collins K."/>
            <person name="Stewart B.A."/>
            <person name="Lee S.R."/>
            <person name="Wilamowska K."/>
            <person name="Weinberg Z."/>
            <person name="Ruzzo W.L."/>
            <person name="Wloga D."/>
            <person name="Gaertig J."/>
            <person name="Frankel J."/>
            <person name="Tsao C.-C."/>
            <person name="Gorovsky M.A."/>
            <person name="Keeling P.J."/>
            <person name="Waller R.F."/>
            <person name="Patron N.J."/>
            <person name="Cherry J.M."/>
            <person name="Stover N.A."/>
            <person name="Krieger C.J."/>
            <person name="del Toro C."/>
            <person name="Ryder H.F."/>
            <person name="Williamson S.C."/>
            <person name="Barbeau R.A."/>
            <person name="Hamilton E.P."/>
            <person name="Orias E."/>
        </authorList>
    </citation>
    <scope>NUCLEOTIDE SEQUENCE [LARGE SCALE GENOMIC DNA]</scope>
    <source>
        <strain evidence="9">SB210</strain>
    </source>
</reference>
<dbReference type="HOGENOM" id="CLU_901635_0_0_1"/>
<dbReference type="PROSITE" id="PS50103">
    <property type="entry name" value="ZF_C3H1"/>
    <property type="match status" value="2"/>
</dbReference>
<dbReference type="Gene3D" id="4.10.1000.10">
    <property type="entry name" value="Zinc finger, CCCH-type"/>
    <property type="match status" value="2"/>
</dbReference>
<evidence type="ECO:0000256" key="2">
    <source>
        <dbReference type="ARBA" id="ARBA00022737"/>
    </source>
</evidence>
<evidence type="ECO:0000313" key="8">
    <source>
        <dbReference type="EMBL" id="EAR87692.3"/>
    </source>
</evidence>
<evidence type="ECO:0000259" key="7">
    <source>
        <dbReference type="PROSITE" id="PS50103"/>
    </source>
</evidence>
<proteinExistence type="predicted"/>
<evidence type="ECO:0000256" key="1">
    <source>
        <dbReference type="ARBA" id="ARBA00022723"/>
    </source>
</evidence>
<feature type="domain" description="C3H1-type" evidence="7">
    <location>
        <begin position="178"/>
        <end position="206"/>
    </location>
</feature>
<evidence type="ECO:0000256" key="5">
    <source>
        <dbReference type="PROSITE-ProRule" id="PRU00723"/>
    </source>
</evidence>
<keyword evidence="4 5" id="KW-0862">Zinc</keyword>
<feature type="zinc finger region" description="C3H1-type" evidence="5">
    <location>
        <begin position="178"/>
        <end position="206"/>
    </location>
</feature>
<dbReference type="PANTHER" id="PTHR12547:SF18">
    <property type="entry name" value="PROTEIN TIS11"/>
    <property type="match status" value="1"/>
</dbReference>
<dbReference type="GO" id="GO:0008270">
    <property type="term" value="F:zinc ion binding"/>
    <property type="evidence" value="ECO:0007669"/>
    <property type="project" value="UniProtKB-KW"/>
</dbReference>
<keyword evidence="1 5" id="KW-0479">Metal-binding</keyword>
<evidence type="ECO:0000256" key="3">
    <source>
        <dbReference type="ARBA" id="ARBA00022771"/>
    </source>
</evidence>
<dbReference type="PANTHER" id="PTHR12547">
    <property type="entry name" value="CCCH ZINC FINGER/TIS11-RELATED"/>
    <property type="match status" value="1"/>
</dbReference>
<dbReference type="InParanoid" id="I7M719"/>
<dbReference type="InterPro" id="IPR045877">
    <property type="entry name" value="ZFP36-like"/>
</dbReference>
<gene>
    <name evidence="8" type="ORF">TTHERM_00540120</name>
</gene>
<keyword evidence="2" id="KW-0677">Repeat</keyword>
<dbReference type="Proteomes" id="UP000009168">
    <property type="component" value="Unassembled WGS sequence"/>
</dbReference>
<dbReference type="InterPro" id="IPR036855">
    <property type="entry name" value="Znf_CCCH_sf"/>
</dbReference>
<sequence length="309" mass="34936">MFYNNQYSSFTNQQIGYPQYQGFQTHPQQQQQQQQHPSQLLNGFAPQQQQQYANNQLFAPKPINNFGYCAQNQFVKSSSPMQLNHASFTSNNQDQYSENSTSCGSEENQQDDFLDQMPQLQPTLSFKNIQAASPAIALNSQQQHNNIQKIAPKIATTTVPSTNASSAASTNVIPEEAKYKTEMCKNWVENGKCNYGDKCKFAHGKNELVQKVAANKHFKTKKCKQYYESCVCNYGPRCHFVHDIRTVAEIKANNEYTKKMLHPEIFLDLSSSSSQTSISSNQPSASRRLDIFQKLTSSQTSFISNTTSQ</sequence>
<dbReference type="InterPro" id="IPR000571">
    <property type="entry name" value="Znf_CCCH"/>
</dbReference>
<dbReference type="GO" id="GO:0003729">
    <property type="term" value="F:mRNA binding"/>
    <property type="evidence" value="ECO:0007669"/>
    <property type="project" value="InterPro"/>
</dbReference>
<dbReference type="Pfam" id="PF00642">
    <property type="entry name" value="zf-CCCH"/>
    <property type="match status" value="1"/>
</dbReference>
<dbReference type="eggNOG" id="KOG1677">
    <property type="taxonomic scope" value="Eukaryota"/>
</dbReference>
<feature type="compositionally biased region" description="Polar residues" evidence="6">
    <location>
        <begin position="85"/>
        <end position="107"/>
    </location>
</feature>